<dbReference type="GO" id="GO:0009505">
    <property type="term" value="C:plant-type cell wall"/>
    <property type="evidence" value="ECO:0007669"/>
    <property type="project" value="TreeGrafter"/>
</dbReference>
<dbReference type="Pfam" id="PF03283">
    <property type="entry name" value="PAE"/>
    <property type="match status" value="1"/>
</dbReference>
<dbReference type="PANTHER" id="PTHR21562">
    <property type="entry name" value="NOTUM-RELATED"/>
    <property type="match status" value="1"/>
</dbReference>
<comment type="function">
    <text evidence="1 6">Hydrolyzes acetyl esters in homogalacturonan regions of pectin. In type I primary cell wall, galacturonic acid residues of pectin can be acetylated at the O-2 and O-3 positions. Decreasing the degree of acetylation of pectin gels in vitro alters their physical properties.</text>
</comment>
<evidence type="ECO:0000256" key="4">
    <source>
        <dbReference type="ARBA" id="ARBA00022512"/>
    </source>
</evidence>
<evidence type="ECO:0000256" key="6">
    <source>
        <dbReference type="RuleBase" id="RU363114"/>
    </source>
</evidence>
<dbReference type="AlphaFoldDB" id="A0AAF0W2B4"/>
<accession>A0AAF0W2B4</accession>
<keyword evidence="6" id="KW-0964">Secreted</keyword>
<dbReference type="EC" id="3.1.1.-" evidence="6"/>
<evidence type="ECO:0000256" key="5">
    <source>
        <dbReference type="ARBA" id="ARBA00023316"/>
    </source>
</evidence>
<dbReference type="PANTHER" id="PTHR21562:SF93">
    <property type="entry name" value="PECTIN ACETYLESTERASE 8"/>
    <property type="match status" value="1"/>
</dbReference>
<dbReference type="GO" id="GO:0052793">
    <property type="term" value="F:pectin acetylesterase activity"/>
    <property type="evidence" value="ECO:0007669"/>
    <property type="project" value="TreeGrafter"/>
</dbReference>
<sequence length="404" mass="45061">MVGARMYERLYMLVFMLILLAPVGLGVDVTCFKTVNLTYVPGAVKNGAVCLDGSPPAYHIDRGVGDGARHWLVFLEGGGWCDTTEDCLNRTKYLSGLGSSKYMKAQNFTGVVADHPELNPYFYNWNRVFVKYCDGASFTGNSIDPVNKLHYKGEKIFSAIVKDLLGKGMSNATKALISGCSAGGLSAILNCDKFRSLLPAHTTVKCASDAGYFLHVRDVFGEYNFAKFYDRVVKLHGSIKNLPKACTSKMKPESLCFYPQYVVPHVKTPLFVISSAYDSYQIQYILAPSINNLSQSWERCKNDTTTGLQDQIKFLEGFRSEFLGSLPYIGNGSFGGMFINSWVTHCQSQLQLSWNWDPVFRLKDKTMAEALGSWTNSRSSLQIIDDNDLPRNMPKNSIMNNQEI</sequence>
<evidence type="ECO:0000256" key="3">
    <source>
        <dbReference type="ARBA" id="ARBA00005784"/>
    </source>
</evidence>
<name>A0AAF0W2B4_DAUCS</name>
<dbReference type="GO" id="GO:0071555">
    <property type="term" value="P:cell wall organization"/>
    <property type="evidence" value="ECO:0007669"/>
    <property type="project" value="UniProtKB-KW"/>
</dbReference>
<reference evidence="7" key="2">
    <citation type="submission" date="2022-03" db="EMBL/GenBank/DDBJ databases">
        <title>Draft title - Genomic analysis of global carrot germplasm unveils the trajectory of domestication and the origin of high carotenoid orange carrot.</title>
        <authorList>
            <person name="Iorizzo M."/>
            <person name="Ellison S."/>
            <person name="Senalik D."/>
            <person name="Macko-Podgorni A."/>
            <person name="Grzebelus D."/>
            <person name="Bostan H."/>
            <person name="Rolling W."/>
            <person name="Curaba J."/>
            <person name="Simon P."/>
        </authorList>
    </citation>
    <scope>NUCLEOTIDE SEQUENCE</scope>
    <source>
        <tissue evidence="7">Leaf</tissue>
    </source>
</reference>
<feature type="signal peptide" evidence="6">
    <location>
        <begin position="1"/>
        <end position="26"/>
    </location>
</feature>
<evidence type="ECO:0000313" key="8">
    <source>
        <dbReference type="Proteomes" id="UP000077755"/>
    </source>
</evidence>
<reference evidence="7" key="1">
    <citation type="journal article" date="2016" name="Nat. Genet.">
        <title>A high-quality carrot genome assembly provides new insights into carotenoid accumulation and asterid genome evolution.</title>
        <authorList>
            <person name="Iorizzo M."/>
            <person name="Ellison S."/>
            <person name="Senalik D."/>
            <person name="Zeng P."/>
            <person name="Satapoomin P."/>
            <person name="Huang J."/>
            <person name="Bowman M."/>
            <person name="Iovene M."/>
            <person name="Sanseverino W."/>
            <person name="Cavagnaro P."/>
            <person name="Yildiz M."/>
            <person name="Macko-Podgorni A."/>
            <person name="Moranska E."/>
            <person name="Grzebelus E."/>
            <person name="Grzebelus D."/>
            <person name="Ashrafi H."/>
            <person name="Zheng Z."/>
            <person name="Cheng S."/>
            <person name="Spooner D."/>
            <person name="Van Deynze A."/>
            <person name="Simon P."/>
        </authorList>
    </citation>
    <scope>NUCLEOTIDE SEQUENCE</scope>
    <source>
        <tissue evidence="7">Leaf</tissue>
    </source>
</reference>
<gene>
    <name evidence="7" type="ORF">DCAR_0101030</name>
</gene>
<evidence type="ECO:0000256" key="1">
    <source>
        <dbReference type="ARBA" id="ARBA00003534"/>
    </source>
</evidence>
<comment type="subcellular location">
    <subcellularLocation>
        <location evidence="2 6">Secreted</location>
        <location evidence="2 6">Cell wall</location>
    </subcellularLocation>
</comment>
<protein>
    <recommendedName>
        <fullName evidence="6">Pectin acetylesterase</fullName>
        <ecNumber evidence="6">3.1.1.-</ecNumber>
    </recommendedName>
</protein>
<dbReference type="InterPro" id="IPR004963">
    <property type="entry name" value="PAE/NOTUM"/>
</dbReference>
<keyword evidence="5 6" id="KW-0961">Cell wall biogenesis/degradation</keyword>
<feature type="chain" id="PRO_5041779764" description="Pectin acetylesterase" evidence="6">
    <location>
        <begin position="27"/>
        <end position="404"/>
    </location>
</feature>
<keyword evidence="8" id="KW-1185">Reference proteome</keyword>
<dbReference type="Proteomes" id="UP000077755">
    <property type="component" value="Chromosome 1"/>
</dbReference>
<comment type="similarity">
    <text evidence="3 6">Belongs to the pectinacetylesterase family.</text>
</comment>
<keyword evidence="6" id="KW-0378">Hydrolase</keyword>
<organism evidence="7 8">
    <name type="scientific">Daucus carota subsp. sativus</name>
    <name type="common">Carrot</name>
    <dbReference type="NCBI Taxonomy" id="79200"/>
    <lineage>
        <taxon>Eukaryota</taxon>
        <taxon>Viridiplantae</taxon>
        <taxon>Streptophyta</taxon>
        <taxon>Embryophyta</taxon>
        <taxon>Tracheophyta</taxon>
        <taxon>Spermatophyta</taxon>
        <taxon>Magnoliopsida</taxon>
        <taxon>eudicotyledons</taxon>
        <taxon>Gunneridae</taxon>
        <taxon>Pentapetalae</taxon>
        <taxon>asterids</taxon>
        <taxon>campanulids</taxon>
        <taxon>Apiales</taxon>
        <taxon>Apiaceae</taxon>
        <taxon>Apioideae</taxon>
        <taxon>Scandiceae</taxon>
        <taxon>Daucinae</taxon>
        <taxon>Daucus</taxon>
        <taxon>Daucus sect. Daucus</taxon>
    </lineage>
</organism>
<keyword evidence="4 6" id="KW-0134">Cell wall</keyword>
<dbReference type="EMBL" id="CP093343">
    <property type="protein sequence ID" value="WOG81874.1"/>
    <property type="molecule type" value="Genomic_DNA"/>
</dbReference>
<evidence type="ECO:0000256" key="2">
    <source>
        <dbReference type="ARBA" id="ARBA00004191"/>
    </source>
</evidence>
<evidence type="ECO:0000313" key="7">
    <source>
        <dbReference type="EMBL" id="WOG81874.1"/>
    </source>
</evidence>
<keyword evidence="6" id="KW-0732">Signal</keyword>
<proteinExistence type="inferred from homology"/>